<reference evidence="13 14" key="1">
    <citation type="submission" date="2020-04" db="EMBL/GenBank/DDBJ databases">
        <title>Plant Genome Project.</title>
        <authorList>
            <person name="Zhang R.-G."/>
        </authorList>
    </citation>
    <scope>NUCLEOTIDE SEQUENCE [LARGE SCALE GENOMIC DNA]</scope>
    <source>
        <strain evidence="13">YNK0</strain>
        <tissue evidence="13">Leaf</tissue>
    </source>
</reference>
<dbReference type="GO" id="GO:0015292">
    <property type="term" value="F:uniporter activity"/>
    <property type="evidence" value="ECO:0007669"/>
    <property type="project" value="TreeGrafter"/>
</dbReference>
<feature type="compositionally biased region" description="Basic and acidic residues" evidence="10">
    <location>
        <begin position="345"/>
        <end position="355"/>
    </location>
</feature>
<dbReference type="GO" id="GO:0005262">
    <property type="term" value="F:calcium channel activity"/>
    <property type="evidence" value="ECO:0007669"/>
    <property type="project" value="TreeGrafter"/>
</dbReference>
<dbReference type="GO" id="GO:1990246">
    <property type="term" value="C:uniplex complex"/>
    <property type="evidence" value="ECO:0007669"/>
    <property type="project" value="TreeGrafter"/>
</dbReference>
<sequence>MAFRKTLAHRLFNITKISSPSPTPTLTYSPIPSPSIQTAIPPNAPKTNFHREFLTAPDSGKKGFFRLFLQKRAIQSAMSTEIQALPIGEKLIGKLKGMGINRDRIRLDGLSPPATRSVSMEGISVEDAKKLLRLSQLEILKSTFRQFPKSCVSYSEFVQICIDGCSNNEEGLGFAKMLDDSGSVIVLGNVVFLRPEQLTKAVESIIPLSIGNPNDPRMKELEEMEKEKAVIDEKAEALVRRELWCGLGFLIAQTAGFMRLTFWELSWDVMEPICFYVTSVYFMAGYAFFLRTSKDPSFEGFFESRFSAKQRRLMKINNFDMGRFNQLRKACCYSHSSSEPASSFDHSERTLLGHH</sequence>
<evidence type="ECO:0000256" key="2">
    <source>
        <dbReference type="ARBA" id="ARBA00005653"/>
    </source>
</evidence>
<dbReference type="InterPro" id="IPR039055">
    <property type="entry name" value="MCU_fam"/>
</dbReference>
<accession>A0A834ZLH3</accession>
<dbReference type="EMBL" id="JABCRI010000002">
    <property type="protein sequence ID" value="KAF8409904.1"/>
    <property type="molecule type" value="Genomic_DNA"/>
</dbReference>
<evidence type="ECO:0000256" key="11">
    <source>
        <dbReference type="SAM" id="Phobius"/>
    </source>
</evidence>
<keyword evidence="8" id="KW-0406">Ion transport</keyword>
<evidence type="ECO:0000256" key="5">
    <source>
        <dbReference type="ARBA" id="ARBA00022692"/>
    </source>
</evidence>
<evidence type="ECO:0000256" key="6">
    <source>
        <dbReference type="ARBA" id="ARBA00022837"/>
    </source>
</evidence>
<evidence type="ECO:0000313" key="13">
    <source>
        <dbReference type="EMBL" id="KAF8409904.1"/>
    </source>
</evidence>
<keyword evidence="4" id="KW-0109">Calcium transport</keyword>
<keyword evidence="5 11" id="KW-0812">Transmembrane</keyword>
<evidence type="ECO:0000256" key="4">
    <source>
        <dbReference type="ARBA" id="ARBA00022568"/>
    </source>
</evidence>
<dbReference type="GO" id="GO:0036444">
    <property type="term" value="P:calcium import into the mitochondrion"/>
    <property type="evidence" value="ECO:0007669"/>
    <property type="project" value="TreeGrafter"/>
</dbReference>
<dbReference type="InterPro" id="IPR006769">
    <property type="entry name" value="MCU_C"/>
</dbReference>
<keyword evidence="7 11" id="KW-1133">Transmembrane helix</keyword>
<feature type="region of interest" description="Disordered" evidence="10">
    <location>
        <begin position="336"/>
        <end position="355"/>
    </location>
</feature>
<feature type="domain" description="Calcium uniporter protein C-terminal" evidence="12">
    <location>
        <begin position="169"/>
        <end position="327"/>
    </location>
</feature>
<evidence type="ECO:0000259" key="12">
    <source>
        <dbReference type="Pfam" id="PF04678"/>
    </source>
</evidence>
<proteinExistence type="inferred from homology"/>
<protein>
    <recommendedName>
        <fullName evidence="12">Calcium uniporter protein C-terminal domain-containing protein</fullName>
    </recommendedName>
</protein>
<dbReference type="OrthoDB" id="278338at2759"/>
<dbReference type="PANTHER" id="PTHR13462:SF31">
    <property type="entry name" value="CALCIUM UNIPORTER PROTEIN 1, MITOCHONDRIAL"/>
    <property type="match status" value="1"/>
</dbReference>
<dbReference type="Proteomes" id="UP000655225">
    <property type="component" value="Unassembled WGS sequence"/>
</dbReference>
<evidence type="ECO:0000256" key="9">
    <source>
        <dbReference type="ARBA" id="ARBA00023136"/>
    </source>
</evidence>
<keyword evidence="9 11" id="KW-0472">Membrane</keyword>
<keyword evidence="14" id="KW-1185">Reference proteome</keyword>
<comment type="caution">
    <text evidence="13">The sequence shown here is derived from an EMBL/GenBank/DDBJ whole genome shotgun (WGS) entry which is preliminary data.</text>
</comment>
<feature type="transmembrane region" description="Helical" evidence="11">
    <location>
        <begin position="243"/>
        <end position="263"/>
    </location>
</feature>
<dbReference type="OMA" id="EIMQMPV"/>
<dbReference type="Pfam" id="PF04678">
    <property type="entry name" value="MCU"/>
    <property type="match status" value="1"/>
</dbReference>
<keyword evidence="3" id="KW-0813">Transport</keyword>
<gene>
    <name evidence="13" type="ORF">HHK36_002423</name>
</gene>
<evidence type="ECO:0000256" key="10">
    <source>
        <dbReference type="SAM" id="MobiDB-lite"/>
    </source>
</evidence>
<comment type="subcellular location">
    <subcellularLocation>
        <location evidence="1">Membrane</location>
        <topology evidence="1">Multi-pass membrane protein</topology>
    </subcellularLocation>
</comment>
<evidence type="ECO:0000313" key="14">
    <source>
        <dbReference type="Proteomes" id="UP000655225"/>
    </source>
</evidence>
<dbReference type="GO" id="GO:0051560">
    <property type="term" value="P:mitochondrial calcium ion homeostasis"/>
    <property type="evidence" value="ECO:0007669"/>
    <property type="project" value="InterPro"/>
</dbReference>
<dbReference type="PANTHER" id="PTHR13462">
    <property type="entry name" value="CALCIUM UNIPORTER PROTEIN, MITOCHONDRIAL"/>
    <property type="match status" value="1"/>
</dbReference>
<evidence type="ECO:0000256" key="8">
    <source>
        <dbReference type="ARBA" id="ARBA00023065"/>
    </source>
</evidence>
<keyword evidence="6" id="KW-0106">Calcium</keyword>
<feature type="transmembrane region" description="Helical" evidence="11">
    <location>
        <begin position="269"/>
        <end position="289"/>
    </location>
</feature>
<name>A0A834ZLH3_TETSI</name>
<evidence type="ECO:0000256" key="1">
    <source>
        <dbReference type="ARBA" id="ARBA00004141"/>
    </source>
</evidence>
<evidence type="ECO:0000256" key="3">
    <source>
        <dbReference type="ARBA" id="ARBA00022448"/>
    </source>
</evidence>
<organism evidence="13 14">
    <name type="scientific">Tetracentron sinense</name>
    <name type="common">Spur-leaf</name>
    <dbReference type="NCBI Taxonomy" id="13715"/>
    <lineage>
        <taxon>Eukaryota</taxon>
        <taxon>Viridiplantae</taxon>
        <taxon>Streptophyta</taxon>
        <taxon>Embryophyta</taxon>
        <taxon>Tracheophyta</taxon>
        <taxon>Spermatophyta</taxon>
        <taxon>Magnoliopsida</taxon>
        <taxon>Trochodendrales</taxon>
        <taxon>Trochodendraceae</taxon>
        <taxon>Tetracentron</taxon>
    </lineage>
</organism>
<evidence type="ECO:0000256" key="7">
    <source>
        <dbReference type="ARBA" id="ARBA00022989"/>
    </source>
</evidence>
<comment type="similarity">
    <text evidence="2">Belongs to the MCU (TC 1.A.77) family.</text>
</comment>
<dbReference type="AlphaFoldDB" id="A0A834ZLH3"/>